<accession>A0ABS8W9R7</accession>
<keyword evidence="1" id="KW-0472">Membrane</keyword>
<proteinExistence type="predicted"/>
<evidence type="ECO:0000313" key="3">
    <source>
        <dbReference type="Proteomes" id="UP001201273"/>
    </source>
</evidence>
<dbReference type="RefSeq" id="WP_233053435.1">
    <property type="nucleotide sequence ID" value="NZ_JAIMJA010000013.1"/>
</dbReference>
<dbReference type="Proteomes" id="UP001201273">
    <property type="component" value="Unassembled WGS sequence"/>
</dbReference>
<keyword evidence="3" id="KW-1185">Reference proteome</keyword>
<protein>
    <submittedName>
        <fullName evidence="2">DUF1294 domain-containing protein</fullName>
    </submittedName>
</protein>
<organism evidence="2 3">
    <name type="scientific">Motilimonas cestriensis</name>
    <dbReference type="NCBI Taxonomy" id="2742685"/>
    <lineage>
        <taxon>Bacteria</taxon>
        <taxon>Pseudomonadati</taxon>
        <taxon>Pseudomonadota</taxon>
        <taxon>Gammaproteobacteria</taxon>
        <taxon>Alteromonadales</taxon>
        <taxon>Alteromonadales genera incertae sedis</taxon>
        <taxon>Motilimonas</taxon>
    </lineage>
</organism>
<keyword evidence="1" id="KW-1133">Transmembrane helix</keyword>
<keyword evidence="1" id="KW-0812">Transmembrane</keyword>
<comment type="caution">
    <text evidence="2">The sequence shown here is derived from an EMBL/GenBank/DDBJ whole genome shotgun (WGS) entry which is preliminary data.</text>
</comment>
<dbReference type="EMBL" id="JAIMJA010000013">
    <property type="protein sequence ID" value="MCE2595764.1"/>
    <property type="molecule type" value="Genomic_DNA"/>
</dbReference>
<dbReference type="Pfam" id="PF06961">
    <property type="entry name" value="DUF1294"/>
    <property type="match status" value="1"/>
</dbReference>
<name>A0ABS8W9R7_9GAMM</name>
<evidence type="ECO:0000256" key="1">
    <source>
        <dbReference type="SAM" id="Phobius"/>
    </source>
</evidence>
<reference evidence="2 3" key="1">
    <citation type="journal article" date="2022" name="Environ. Microbiol. Rep.">
        <title>Eco-phylogenetic analyses reveal divergent evolution of vitamin B12 metabolism in the marine bacterial family 'Psychromonadaceae'.</title>
        <authorList>
            <person name="Jin X."/>
            <person name="Yang Y."/>
            <person name="Cao H."/>
            <person name="Gao B."/>
            <person name="Zhao Z."/>
        </authorList>
    </citation>
    <scope>NUCLEOTIDE SEQUENCE [LARGE SCALE GENOMIC DNA]</scope>
    <source>
        <strain evidence="2 3">MKS20</strain>
    </source>
</reference>
<gene>
    <name evidence="2" type="ORF">K6Y31_13210</name>
</gene>
<feature type="transmembrane region" description="Helical" evidence="1">
    <location>
        <begin position="27"/>
        <end position="44"/>
    </location>
</feature>
<evidence type="ECO:0000313" key="2">
    <source>
        <dbReference type="EMBL" id="MCE2595764.1"/>
    </source>
</evidence>
<sequence length="137" mass="15763">MKLRLWLVAIFFSGLLLATGVLTLPIWFTAVYGLMSVLTFALYGKDKLAARKKRWRVKERTLHLFALFGGWPGAMLAQQKFRHKTQKQPFRVIYWLTIVANCAVLAWLCSTDGRSFLHALPTVSELKLGYSSWVNYH</sequence>
<feature type="transmembrane region" description="Helical" evidence="1">
    <location>
        <begin position="93"/>
        <end position="110"/>
    </location>
</feature>
<dbReference type="InterPro" id="IPR010718">
    <property type="entry name" value="DUF1294"/>
</dbReference>